<evidence type="ECO:0008006" key="3">
    <source>
        <dbReference type="Google" id="ProtNLM"/>
    </source>
</evidence>
<dbReference type="OrthoDB" id="6313192at2"/>
<name>W7QS56_9ALTE</name>
<reference evidence="1 2" key="1">
    <citation type="journal article" date="2014" name="Genome Announc.">
        <title>Draft Genome Sequence of the Agar-Degrading Bacterium Catenovulum sp. Strain DS-2, Isolated from Intestines of Haliotis diversicolor.</title>
        <authorList>
            <person name="Shan D."/>
            <person name="Li X."/>
            <person name="Gu Z."/>
            <person name="Wei G."/>
            <person name="Gao Z."/>
            <person name="Shao Z."/>
        </authorList>
    </citation>
    <scope>NUCLEOTIDE SEQUENCE [LARGE SCALE GENOMIC DNA]</scope>
    <source>
        <strain evidence="1 2">DS-2</strain>
    </source>
</reference>
<dbReference type="RefSeq" id="WP_035016500.1">
    <property type="nucleotide sequence ID" value="NZ_ARZY01000057.1"/>
</dbReference>
<evidence type="ECO:0000313" key="2">
    <source>
        <dbReference type="Proteomes" id="UP000019276"/>
    </source>
</evidence>
<comment type="caution">
    <text evidence="1">The sequence shown here is derived from an EMBL/GenBank/DDBJ whole genome shotgun (WGS) entry which is preliminary data.</text>
</comment>
<dbReference type="EMBL" id="ARZY01000057">
    <property type="protein sequence ID" value="EWH08240.1"/>
    <property type="molecule type" value="Genomic_DNA"/>
</dbReference>
<dbReference type="STRING" id="1328313.DS2_18393"/>
<gene>
    <name evidence="1" type="ORF">DS2_18393</name>
</gene>
<sequence length="153" mass="17942">MKGNEPNIYFASLCEVRMGLQTVTTPENLRWLNFSARKKFFQFFYSPRGDKMSLPIGYVVWAEVCRENVERLLHTGILPYYPFEWNEGKICLVLDVAFVDGLTSWNRRALKQFLASKACFAFKKGSKTRVYKRKFGQFRKLTMDTNYKFKSGS</sequence>
<dbReference type="AlphaFoldDB" id="W7QS56"/>
<proteinExistence type="predicted"/>
<dbReference type="Proteomes" id="UP000019276">
    <property type="component" value="Unassembled WGS sequence"/>
</dbReference>
<accession>W7QS56</accession>
<keyword evidence="2" id="KW-1185">Reference proteome</keyword>
<evidence type="ECO:0000313" key="1">
    <source>
        <dbReference type="EMBL" id="EWH08240.1"/>
    </source>
</evidence>
<protein>
    <recommendedName>
        <fullName evidence="3">Toxin-activating lysine-acyltransferase</fullName>
    </recommendedName>
</protein>
<organism evidence="1 2">
    <name type="scientific">Catenovulum agarivorans DS-2</name>
    <dbReference type="NCBI Taxonomy" id="1328313"/>
    <lineage>
        <taxon>Bacteria</taxon>
        <taxon>Pseudomonadati</taxon>
        <taxon>Pseudomonadota</taxon>
        <taxon>Gammaproteobacteria</taxon>
        <taxon>Alteromonadales</taxon>
        <taxon>Alteromonadaceae</taxon>
        <taxon>Catenovulum</taxon>
    </lineage>
</organism>